<gene>
    <name evidence="2" type="primary">Aste57867_20302</name>
    <name evidence="1" type="ORF">As57867_020236</name>
    <name evidence="2" type="ORF">ASTE57867_20302</name>
</gene>
<dbReference type="PANTHER" id="PTHR46586">
    <property type="entry name" value="ANKYRIN REPEAT-CONTAINING PROTEIN"/>
    <property type="match status" value="1"/>
</dbReference>
<reference evidence="1" key="2">
    <citation type="submission" date="2019-06" db="EMBL/GenBank/DDBJ databases">
        <title>Genomics analysis of Aphanomyces spp. identifies a new class of oomycete effector associated with host adaptation.</title>
        <authorList>
            <person name="Gaulin E."/>
        </authorList>
    </citation>
    <scope>NUCLEOTIDE SEQUENCE</scope>
    <source>
        <strain evidence="1">CBS 578.67</strain>
    </source>
</reference>
<dbReference type="InterPro" id="IPR052050">
    <property type="entry name" value="SecEffector_AnkRepeat"/>
</dbReference>
<reference evidence="2 3" key="1">
    <citation type="submission" date="2019-03" db="EMBL/GenBank/DDBJ databases">
        <authorList>
            <person name="Gaulin E."/>
            <person name="Dumas B."/>
        </authorList>
    </citation>
    <scope>NUCLEOTIDE SEQUENCE [LARGE SCALE GENOMIC DNA]</scope>
    <source>
        <strain evidence="2">CBS 568.67</strain>
    </source>
</reference>
<dbReference type="InterPro" id="IPR036770">
    <property type="entry name" value="Ankyrin_rpt-contain_sf"/>
</dbReference>
<dbReference type="EMBL" id="VJMH01006775">
    <property type="protein sequence ID" value="KAF0688045.1"/>
    <property type="molecule type" value="Genomic_DNA"/>
</dbReference>
<dbReference type="SUPFAM" id="SSF48403">
    <property type="entry name" value="Ankyrin repeat"/>
    <property type="match status" value="1"/>
</dbReference>
<dbReference type="Gene3D" id="1.25.40.20">
    <property type="entry name" value="Ankyrin repeat-containing domain"/>
    <property type="match status" value="2"/>
</dbReference>
<keyword evidence="3" id="KW-1185">Reference proteome</keyword>
<dbReference type="OrthoDB" id="6571938at2759"/>
<evidence type="ECO:0000313" key="3">
    <source>
        <dbReference type="Proteomes" id="UP000332933"/>
    </source>
</evidence>
<protein>
    <submittedName>
        <fullName evidence="2">Aste57867_20302 protein</fullName>
    </submittedName>
</protein>
<dbReference type="PANTHER" id="PTHR46586:SF2">
    <property type="entry name" value="SWIM-TYPE DOMAIN-CONTAINING PROTEIN"/>
    <property type="match status" value="1"/>
</dbReference>
<evidence type="ECO:0000313" key="2">
    <source>
        <dbReference type="EMBL" id="VFT96991.1"/>
    </source>
</evidence>
<sequence length="375" mass="42985">MKRQAHPKAKTRHAKMRKADTVVERNWQRVLNWQSVLLSSDLLTGITSFQAYGLHEDMFVFVSLRNSTTKLSWREFLPTICRRIHAVLAPWLATHGASRLPKLFACFDNMFPLTMLHAIATSDLPLLHFLHENFEVFCHEQLLLLDTAAQLNNLLALHVLLERGHIDCTTNAMDHAAVHGNLEMLEFLHTKTIAGCTDQALDWAINRGAVNVLEYLITHNLPSPCTRRVRRKELFNLATAQGHLEIVQYLYGLGWLGSNQGIIKAIQKNHVHVVRWLFQHVQITSWEWPIMTAAELGKQDLLQCMWLHHPNPHFEWPNIMDRIAAYGNLDALRYLYDLGCRCSTQAVDLALDNGHLKVATWLADTQSVCYIESRP</sequence>
<name>A0A485LF91_9STRA</name>
<dbReference type="Proteomes" id="UP000332933">
    <property type="component" value="Unassembled WGS sequence"/>
</dbReference>
<accession>A0A485LF91</accession>
<evidence type="ECO:0000313" key="1">
    <source>
        <dbReference type="EMBL" id="KAF0688045.1"/>
    </source>
</evidence>
<dbReference type="AlphaFoldDB" id="A0A485LF91"/>
<organism evidence="2 3">
    <name type="scientific">Aphanomyces stellatus</name>
    <dbReference type="NCBI Taxonomy" id="120398"/>
    <lineage>
        <taxon>Eukaryota</taxon>
        <taxon>Sar</taxon>
        <taxon>Stramenopiles</taxon>
        <taxon>Oomycota</taxon>
        <taxon>Saprolegniomycetes</taxon>
        <taxon>Saprolegniales</taxon>
        <taxon>Verrucalvaceae</taxon>
        <taxon>Aphanomyces</taxon>
    </lineage>
</organism>
<dbReference type="EMBL" id="CAADRA010006798">
    <property type="protein sequence ID" value="VFT96991.1"/>
    <property type="molecule type" value="Genomic_DNA"/>
</dbReference>
<proteinExistence type="predicted"/>